<proteinExistence type="predicted"/>
<evidence type="ECO:0000313" key="2">
    <source>
        <dbReference type="Proteomes" id="UP000247584"/>
    </source>
</evidence>
<organism evidence="1 2">
    <name type="scientific">Shewanella chilikensis</name>
    <dbReference type="NCBI Taxonomy" id="558541"/>
    <lineage>
        <taxon>Bacteria</taxon>
        <taxon>Pseudomonadati</taxon>
        <taxon>Pseudomonadota</taxon>
        <taxon>Gammaproteobacteria</taxon>
        <taxon>Alteromonadales</taxon>
        <taxon>Shewanellaceae</taxon>
        <taxon>Shewanella</taxon>
    </lineage>
</organism>
<reference evidence="1 2" key="1">
    <citation type="submission" date="2018-06" db="EMBL/GenBank/DDBJ databases">
        <title>Genomic Encyclopedia of Type Strains, Phase III (KMG-III): the genomes of soil and plant-associated and newly described type strains.</title>
        <authorList>
            <person name="Whitman W."/>
        </authorList>
    </citation>
    <scope>NUCLEOTIDE SEQUENCE [LARGE SCALE GENOMIC DNA]</scope>
    <source>
        <strain evidence="1 2">JC5</strain>
    </source>
</reference>
<comment type="caution">
    <text evidence="1">The sequence shown here is derived from an EMBL/GenBank/DDBJ whole genome shotgun (WGS) entry which is preliminary data.</text>
</comment>
<keyword evidence="2" id="KW-1185">Reference proteome</keyword>
<gene>
    <name evidence="1" type="ORF">C8J23_12818</name>
</gene>
<dbReference type="Proteomes" id="UP000247584">
    <property type="component" value="Unassembled WGS sequence"/>
</dbReference>
<protein>
    <submittedName>
        <fullName evidence="1">Uncharacterized protein</fullName>
    </submittedName>
</protein>
<sequence>MILNGCFVSVRARDKRSECAGLFAGRFGPMAGIVHMGQ</sequence>
<name>A0ABX5PK83_9GAMM</name>
<dbReference type="EMBL" id="QJSY01000028">
    <property type="protein sequence ID" value="PYE56810.1"/>
    <property type="molecule type" value="Genomic_DNA"/>
</dbReference>
<accession>A0ABX5PK83</accession>
<evidence type="ECO:0000313" key="1">
    <source>
        <dbReference type="EMBL" id="PYE56810.1"/>
    </source>
</evidence>